<name>A0A7K1TAC6_9BACT</name>
<protein>
    <submittedName>
        <fullName evidence="3">Uncharacterized protein</fullName>
    </submittedName>
</protein>
<gene>
    <name evidence="3" type="ORF">GO988_03305</name>
</gene>
<feature type="chain" id="PRO_5029521744" evidence="2">
    <location>
        <begin position="21"/>
        <end position="187"/>
    </location>
</feature>
<dbReference type="RefSeq" id="WP_157562093.1">
    <property type="nucleotide sequence ID" value="NZ_WQKZ01000001.1"/>
</dbReference>
<keyword evidence="2" id="KW-0732">Signal</keyword>
<dbReference type="Proteomes" id="UP000441336">
    <property type="component" value="Unassembled WGS sequence"/>
</dbReference>
<evidence type="ECO:0000256" key="1">
    <source>
        <dbReference type="SAM" id="MobiDB-lite"/>
    </source>
</evidence>
<reference evidence="3 4" key="1">
    <citation type="submission" date="2019-12" db="EMBL/GenBank/DDBJ databases">
        <title>Hymenobacter sp. HMF4947 Genome sequencing and assembly.</title>
        <authorList>
            <person name="Kang H."/>
            <person name="Cha I."/>
            <person name="Kim H."/>
            <person name="Joh K."/>
        </authorList>
    </citation>
    <scope>NUCLEOTIDE SEQUENCE [LARGE SCALE GENOMIC DNA]</scope>
    <source>
        <strain evidence="3 4">HMF4947</strain>
    </source>
</reference>
<proteinExistence type="predicted"/>
<keyword evidence="4" id="KW-1185">Reference proteome</keyword>
<feature type="compositionally biased region" description="Basic and acidic residues" evidence="1">
    <location>
        <begin position="168"/>
        <end position="178"/>
    </location>
</feature>
<sequence length="187" mass="20559">MMMKPVFAALLLAASVSAHAQQVPAVPASAGTMPQDKTQASPRLNPVAARAEHLSTQMVRDLHLNGYQASRLRDINNNKMAKLDAIERQYANNPQAADAQARNIAKERDQELQAVLTTDQYTDYFDARKRYAQADKDYARSASASILVNSVQNPTPSRANDAIIGPSKTKDPTPRRSAEPFGRTLRQ</sequence>
<dbReference type="EMBL" id="WQKZ01000001">
    <property type="protein sequence ID" value="MVN75345.1"/>
    <property type="molecule type" value="Genomic_DNA"/>
</dbReference>
<accession>A0A7K1TAC6</accession>
<comment type="caution">
    <text evidence="3">The sequence shown here is derived from an EMBL/GenBank/DDBJ whole genome shotgun (WGS) entry which is preliminary data.</text>
</comment>
<feature type="compositionally biased region" description="Polar residues" evidence="1">
    <location>
        <begin position="149"/>
        <end position="158"/>
    </location>
</feature>
<evidence type="ECO:0000313" key="3">
    <source>
        <dbReference type="EMBL" id="MVN75345.1"/>
    </source>
</evidence>
<evidence type="ECO:0000256" key="2">
    <source>
        <dbReference type="SAM" id="SignalP"/>
    </source>
</evidence>
<evidence type="ECO:0000313" key="4">
    <source>
        <dbReference type="Proteomes" id="UP000441336"/>
    </source>
</evidence>
<organism evidence="3 4">
    <name type="scientific">Hymenobacter ginkgonis</name>
    <dbReference type="NCBI Taxonomy" id="2682976"/>
    <lineage>
        <taxon>Bacteria</taxon>
        <taxon>Pseudomonadati</taxon>
        <taxon>Bacteroidota</taxon>
        <taxon>Cytophagia</taxon>
        <taxon>Cytophagales</taxon>
        <taxon>Hymenobacteraceae</taxon>
        <taxon>Hymenobacter</taxon>
    </lineage>
</organism>
<feature type="signal peptide" evidence="2">
    <location>
        <begin position="1"/>
        <end position="20"/>
    </location>
</feature>
<feature type="region of interest" description="Disordered" evidence="1">
    <location>
        <begin position="149"/>
        <end position="187"/>
    </location>
</feature>
<dbReference type="AlphaFoldDB" id="A0A7K1TAC6"/>